<dbReference type="Proteomes" id="UP001055072">
    <property type="component" value="Unassembled WGS sequence"/>
</dbReference>
<protein>
    <submittedName>
        <fullName evidence="1">Uncharacterized protein</fullName>
    </submittedName>
</protein>
<gene>
    <name evidence="1" type="ORF">BDY19DRAFT_996838</name>
</gene>
<keyword evidence="2" id="KW-1185">Reference proteome</keyword>
<proteinExistence type="predicted"/>
<name>A0ACB8TT82_9APHY</name>
<evidence type="ECO:0000313" key="2">
    <source>
        <dbReference type="Proteomes" id="UP001055072"/>
    </source>
</evidence>
<sequence>MKCLLDAMLLFAKGGDEGPDHFKAHRLVGAWEFAKLARQVAEVGRYVIAEGDFNSVPITPPMHIIRNHANLHDAWDDSHKEVRRLSIAG</sequence>
<reference evidence="1" key="1">
    <citation type="journal article" date="2021" name="Environ. Microbiol.">
        <title>Gene family expansions and transcriptome signatures uncover fungal adaptations to wood decay.</title>
        <authorList>
            <person name="Hage H."/>
            <person name="Miyauchi S."/>
            <person name="Viragh M."/>
            <person name="Drula E."/>
            <person name="Min B."/>
            <person name="Chaduli D."/>
            <person name="Navarro D."/>
            <person name="Favel A."/>
            <person name="Norest M."/>
            <person name="Lesage-Meessen L."/>
            <person name="Balint B."/>
            <person name="Merenyi Z."/>
            <person name="de Eugenio L."/>
            <person name="Morin E."/>
            <person name="Martinez A.T."/>
            <person name="Baldrian P."/>
            <person name="Stursova M."/>
            <person name="Martinez M.J."/>
            <person name="Novotny C."/>
            <person name="Magnuson J.K."/>
            <person name="Spatafora J.W."/>
            <person name="Maurice S."/>
            <person name="Pangilinan J."/>
            <person name="Andreopoulos W."/>
            <person name="LaButti K."/>
            <person name="Hundley H."/>
            <person name="Na H."/>
            <person name="Kuo A."/>
            <person name="Barry K."/>
            <person name="Lipzen A."/>
            <person name="Henrissat B."/>
            <person name="Riley R."/>
            <person name="Ahrendt S."/>
            <person name="Nagy L.G."/>
            <person name="Grigoriev I.V."/>
            <person name="Martin F."/>
            <person name="Rosso M.N."/>
        </authorList>
    </citation>
    <scope>NUCLEOTIDE SEQUENCE</scope>
    <source>
        <strain evidence="1">CBS 384.51</strain>
    </source>
</reference>
<dbReference type="EMBL" id="MU274932">
    <property type="protein sequence ID" value="KAI0085287.1"/>
    <property type="molecule type" value="Genomic_DNA"/>
</dbReference>
<organism evidence="1 2">
    <name type="scientific">Irpex rosettiformis</name>
    <dbReference type="NCBI Taxonomy" id="378272"/>
    <lineage>
        <taxon>Eukaryota</taxon>
        <taxon>Fungi</taxon>
        <taxon>Dikarya</taxon>
        <taxon>Basidiomycota</taxon>
        <taxon>Agaricomycotina</taxon>
        <taxon>Agaricomycetes</taxon>
        <taxon>Polyporales</taxon>
        <taxon>Irpicaceae</taxon>
        <taxon>Irpex</taxon>
    </lineage>
</organism>
<evidence type="ECO:0000313" key="1">
    <source>
        <dbReference type="EMBL" id="KAI0085287.1"/>
    </source>
</evidence>
<comment type="caution">
    <text evidence="1">The sequence shown here is derived from an EMBL/GenBank/DDBJ whole genome shotgun (WGS) entry which is preliminary data.</text>
</comment>
<accession>A0ACB8TT82</accession>